<reference evidence="1 2" key="1">
    <citation type="journal article" date="2019" name="Int. J. Syst. Evol. Microbiol.">
        <title>The Global Catalogue of Microorganisms (GCM) 10K type strain sequencing project: providing services to taxonomists for standard genome sequencing and annotation.</title>
        <authorList>
            <consortium name="The Broad Institute Genomics Platform"/>
            <consortium name="The Broad Institute Genome Sequencing Center for Infectious Disease"/>
            <person name="Wu L."/>
            <person name="Ma J."/>
        </authorList>
    </citation>
    <scope>NUCLEOTIDE SEQUENCE [LARGE SCALE GENOMIC DNA]</scope>
    <source>
        <strain evidence="1 2">JCM 3272</strain>
    </source>
</reference>
<evidence type="ECO:0000313" key="1">
    <source>
        <dbReference type="EMBL" id="GAA2347170.1"/>
    </source>
</evidence>
<dbReference type="EMBL" id="BAAARV010000025">
    <property type="protein sequence ID" value="GAA2347170.1"/>
    <property type="molecule type" value="Genomic_DNA"/>
</dbReference>
<dbReference type="Proteomes" id="UP001501444">
    <property type="component" value="Unassembled WGS sequence"/>
</dbReference>
<dbReference type="RefSeq" id="WP_344613399.1">
    <property type="nucleotide sequence ID" value="NZ_BAAARV010000025.1"/>
</dbReference>
<comment type="caution">
    <text evidence="1">The sequence shown here is derived from an EMBL/GenBank/DDBJ whole genome shotgun (WGS) entry which is preliminary data.</text>
</comment>
<organism evidence="1 2">
    <name type="scientific">Dactylosporangium salmoneum</name>
    <dbReference type="NCBI Taxonomy" id="53361"/>
    <lineage>
        <taxon>Bacteria</taxon>
        <taxon>Bacillati</taxon>
        <taxon>Actinomycetota</taxon>
        <taxon>Actinomycetes</taxon>
        <taxon>Micromonosporales</taxon>
        <taxon>Micromonosporaceae</taxon>
        <taxon>Dactylosporangium</taxon>
    </lineage>
</organism>
<accession>A0ABN3G9Q4</accession>
<sequence>MAEHPAVAAARAAHARGDAVYQHTLTLSAHMGLQPKGYSLPAKADDINPVLNAVAVAGWELVTAGIINHAGSTAVSMTYVWRRR</sequence>
<evidence type="ECO:0000313" key="2">
    <source>
        <dbReference type="Proteomes" id="UP001501444"/>
    </source>
</evidence>
<proteinExistence type="predicted"/>
<gene>
    <name evidence="1" type="ORF">GCM10010170_034490</name>
</gene>
<name>A0ABN3G9Q4_9ACTN</name>
<protein>
    <submittedName>
        <fullName evidence="1">Uncharacterized protein</fullName>
    </submittedName>
</protein>
<keyword evidence="2" id="KW-1185">Reference proteome</keyword>